<dbReference type="InterPro" id="IPR004797">
    <property type="entry name" value="Competence_ComEC/Rec2"/>
</dbReference>
<evidence type="ECO:0000256" key="2">
    <source>
        <dbReference type="ARBA" id="ARBA00022475"/>
    </source>
</evidence>
<dbReference type="InterPro" id="IPR004477">
    <property type="entry name" value="ComEC_N"/>
</dbReference>
<dbReference type="Pfam" id="PF03772">
    <property type="entry name" value="Competence"/>
    <property type="match status" value="1"/>
</dbReference>
<evidence type="ECO:0000256" key="4">
    <source>
        <dbReference type="ARBA" id="ARBA00022989"/>
    </source>
</evidence>
<feature type="transmembrane region" description="Helical" evidence="9">
    <location>
        <begin position="302"/>
        <end position="325"/>
    </location>
</feature>
<comment type="catalytic activity">
    <reaction evidence="8">
        <text>3',5'-cyclic UMP + H2O = UMP + H(+)</text>
        <dbReference type="Rhea" id="RHEA:70575"/>
        <dbReference type="ChEBI" id="CHEBI:15377"/>
        <dbReference type="ChEBI" id="CHEBI:15378"/>
        <dbReference type="ChEBI" id="CHEBI:57865"/>
        <dbReference type="ChEBI" id="CHEBI:184387"/>
    </reaction>
    <physiologicalReaction direction="left-to-right" evidence="8">
        <dbReference type="Rhea" id="RHEA:70576"/>
    </physiologicalReaction>
</comment>
<feature type="domain" description="Metallo-beta-lactamase" evidence="10">
    <location>
        <begin position="556"/>
        <end position="766"/>
    </location>
</feature>
<dbReference type="InterPro" id="IPR036866">
    <property type="entry name" value="RibonucZ/Hydroxyglut_hydro"/>
</dbReference>
<dbReference type="NCBIfam" id="TIGR00360">
    <property type="entry name" value="ComEC_N-term"/>
    <property type="match status" value="1"/>
</dbReference>
<sequence length="815" mass="92644">MENRKKGGERVAAYHFFLTSLCWIIGIGLSNLGRLKLFSLPFYLWIGFVLLILAAIGLKGKARKWSLLLMGSLLAGACYFSWYDSRYVSELVHYAEGEELVFLQGKIDSPVERDGDLVRFYARINNVNSKQRMKTASQTTDLNERVLIRLKLQHEEQINTIEGWNSGNSFQAQATVKLPGTARNPHAFDYRSYLRYQKVAVIVDMDVTDMEVEEGEGDWRAFFTRWQKAEARQLEKLGMEPENTGFFKSLLLGQQSEVEADLQTVYADLGFIHVLAISGLHITIVSSGFLWIVQKIGVPTKISYVIGILFILMYVGLVGMGVSAVRSGCMGILGLLARSREKSAQGLEILGVTGLIMLIYDPYQLFHLGFQLSFFITMGLLVFVPLLVQLEWPMPKWLVSTLAVTLVSQLISFPFLIHYFHLFSPISWLVNVLLVPVYSYIILPLGYILLFFSHIHIALTYIPSVVADYLLSFVHSFLTFLHQTKFPLRHWSHPVWWWHVLYMGFWVGFWAMWHLGYHRKKDLFMATFIFILLVMIARDPWGKKGEVEITIIDVGQGDSIIVEIDDSFVYVIDAGGTISFGREPWQKRRNPFEVGKDVVVPYLRSKGVERINCLVLTHGDHDHVGGVKALLPALKVDRVLTNGRQPKAEAEWFQALHSEQIKMHTGYSGYTWQDNPQVTWTWLSPDKRAQGSSENNASVVLLLSAYGVNLLLTGDLEESGEQELLRRYTLPPIDLLKVGHHGSKTSSSEEFLHAIAPSVSLISVGTNNRYHHPSEQVIERFKQRNTQIYRTDHHGAITVTINENGYKVTPTLQPE</sequence>
<comment type="function">
    <text evidence="7">Counteracts the endogenous Pycsar antiviral defense system. Phosphodiesterase that enables metal-dependent hydrolysis of host cyclic nucleotide Pycsar defense signals such as cCMP and cUMP.</text>
</comment>
<keyword evidence="2" id="KW-1003">Cell membrane</keyword>
<accession>A0A0F7EI34</accession>
<dbReference type="Pfam" id="PF13567">
    <property type="entry name" value="DUF4131"/>
    <property type="match status" value="1"/>
</dbReference>
<evidence type="ECO:0000256" key="9">
    <source>
        <dbReference type="SAM" id="Phobius"/>
    </source>
</evidence>
<keyword evidence="3 9" id="KW-0812">Transmembrane</keyword>
<organism evidence="11">
    <name type="scientific">Brevibacillus laterosporus</name>
    <name type="common">Bacillus laterosporus</name>
    <dbReference type="NCBI Taxonomy" id="1465"/>
    <lineage>
        <taxon>Bacteria</taxon>
        <taxon>Bacillati</taxon>
        <taxon>Bacillota</taxon>
        <taxon>Bacilli</taxon>
        <taxon>Bacillales</taxon>
        <taxon>Paenibacillaceae</taxon>
        <taxon>Brevibacillus</taxon>
    </lineage>
</organism>
<feature type="transmembrane region" description="Helical" evidence="9">
    <location>
        <begin position="496"/>
        <end position="516"/>
    </location>
</feature>
<evidence type="ECO:0000256" key="6">
    <source>
        <dbReference type="ARBA" id="ARBA00034221"/>
    </source>
</evidence>
<reference evidence="11" key="1">
    <citation type="submission" date="2015-03" db="EMBL/GenBank/DDBJ databases">
        <title>MIGS Cultured Bacterial/Archaeal sample from Brevibacillus laterosporus.</title>
        <authorList>
            <person name="Zeng D."/>
            <person name="Zhu L."/>
            <person name="Dong G."/>
            <person name="Ye W."/>
            <person name="Ren D."/>
            <person name="Wu L."/>
            <person name="Xu J."/>
            <person name="Li G."/>
            <person name="Guo L."/>
        </authorList>
    </citation>
    <scope>NUCLEOTIDE SEQUENCE</scope>
    <source>
        <strain evidence="11">B9</strain>
        <plasmid evidence="11">unnamed1</plasmid>
    </source>
</reference>
<feature type="transmembrane region" description="Helical" evidence="9">
    <location>
        <begin position="459"/>
        <end position="481"/>
    </location>
</feature>
<keyword evidence="4 9" id="KW-1133">Transmembrane helix</keyword>
<feature type="transmembrane region" description="Helical" evidence="9">
    <location>
        <begin position="523"/>
        <end position="541"/>
    </location>
</feature>
<evidence type="ECO:0000256" key="3">
    <source>
        <dbReference type="ARBA" id="ARBA00022692"/>
    </source>
</evidence>
<feature type="transmembrane region" description="Helical" evidence="9">
    <location>
        <begin position="426"/>
        <end position="452"/>
    </location>
</feature>
<evidence type="ECO:0000256" key="5">
    <source>
        <dbReference type="ARBA" id="ARBA00023136"/>
    </source>
</evidence>
<dbReference type="AlphaFoldDB" id="A0A0F7EI34"/>
<dbReference type="GO" id="GO:0030420">
    <property type="term" value="P:establishment of competence for transformation"/>
    <property type="evidence" value="ECO:0007669"/>
    <property type="project" value="InterPro"/>
</dbReference>
<keyword evidence="5 9" id="KW-0472">Membrane</keyword>
<keyword evidence="11" id="KW-0614">Plasmid</keyword>
<feature type="transmembrane region" description="Helical" evidence="9">
    <location>
        <begin position="65"/>
        <end position="83"/>
    </location>
</feature>
<dbReference type="SMART" id="SM00849">
    <property type="entry name" value="Lactamase_B"/>
    <property type="match status" value="1"/>
</dbReference>
<comment type="subcellular location">
    <subcellularLocation>
        <location evidence="1">Cell membrane</location>
        <topology evidence="1">Multi-pass membrane protein</topology>
    </subcellularLocation>
</comment>
<evidence type="ECO:0000259" key="10">
    <source>
        <dbReference type="SMART" id="SM00849"/>
    </source>
</evidence>
<feature type="transmembrane region" description="Helical" evidence="9">
    <location>
        <begin position="12"/>
        <end position="32"/>
    </location>
</feature>
<dbReference type="SUPFAM" id="SSF56281">
    <property type="entry name" value="Metallo-hydrolase/oxidoreductase"/>
    <property type="match status" value="1"/>
</dbReference>
<dbReference type="GO" id="GO:0005886">
    <property type="term" value="C:plasma membrane"/>
    <property type="evidence" value="ECO:0007669"/>
    <property type="project" value="UniProtKB-SubCell"/>
</dbReference>
<protein>
    <submittedName>
        <fullName evidence="11">Competence protein ComE</fullName>
    </submittedName>
</protein>
<gene>
    <name evidence="11" type="ORF">EX87_15290</name>
</gene>
<dbReference type="CDD" id="cd07731">
    <property type="entry name" value="ComA-like_MBL-fold"/>
    <property type="match status" value="1"/>
</dbReference>
<feature type="transmembrane region" description="Helical" evidence="9">
    <location>
        <begin position="369"/>
        <end position="390"/>
    </location>
</feature>
<geneLocation type="plasmid" evidence="11">
    <name>unnamed1</name>
</geneLocation>
<dbReference type="PANTHER" id="PTHR30619">
    <property type="entry name" value="DNA INTERNALIZATION/COMPETENCE PROTEIN COMEC/REC2"/>
    <property type="match status" value="1"/>
</dbReference>
<name>A0A0F7EI34_BRELA</name>
<dbReference type="InterPro" id="IPR052159">
    <property type="entry name" value="Competence_DNA_uptake"/>
</dbReference>
<dbReference type="EMBL" id="CP011075">
    <property type="protein sequence ID" value="AKF95037.1"/>
    <property type="molecule type" value="Genomic_DNA"/>
</dbReference>
<evidence type="ECO:0000256" key="8">
    <source>
        <dbReference type="ARBA" id="ARBA00048505"/>
    </source>
</evidence>
<feature type="transmembrane region" description="Helical" evidence="9">
    <location>
        <begin position="397"/>
        <end position="420"/>
    </location>
</feature>
<dbReference type="Gene3D" id="3.60.15.10">
    <property type="entry name" value="Ribonuclease Z/Hydroxyacylglutathione hydrolase-like"/>
    <property type="match status" value="1"/>
</dbReference>
<dbReference type="InterPro" id="IPR001279">
    <property type="entry name" value="Metallo-B-lactamas"/>
</dbReference>
<evidence type="ECO:0000313" key="11">
    <source>
        <dbReference type="EMBL" id="AKF95037.1"/>
    </source>
</evidence>
<dbReference type="PANTHER" id="PTHR30619:SF1">
    <property type="entry name" value="RECOMBINATION PROTEIN 2"/>
    <property type="match status" value="1"/>
</dbReference>
<feature type="transmembrane region" description="Helical" evidence="9">
    <location>
        <begin position="38"/>
        <end position="58"/>
    </location>
</feature>
<evidence type="ECO:0000256" key="7">
    <source>
        <dbReference type="ARBA" id="ARBA00034301"/>
    </source>
</evidence>
<dbReference type="NCBIfam" id="TIGR00361">
    <property type="entry name" value="ComEC_Rec2"/>
    <property type="match status" value="1"/>
</dbReference>
<comment type="catalytic activity">
    <reaction evidence="6">
        <text>3',5'-cyclic CMP + H2O = CMP + H(+)</text>
        <dbReference type="Rhea" id="RHEA:72675"/>
        <dbReference type="ChEBI" id="CHEBI:15377"/>
        <dbReference type="ChEBI" id="CHEBI:15378"/>
        <dbReference type="ChEBI" id="CHEBI:58003"/>
        <dbReference type="ChEBI" id="CHEBI:60377"/>
    </reaction>
    <physiologicalReaction direction="left-to-right" evidence="6">
        <dbReference type="Rhea" id="RHEA:72676"/>
    </physiologicalReaction>
</comment>
<proteinExistence type="predicted"/>
<dbReference type="InterPro" id="IPR025405">
    <property type="entry name" value="DUF4131"/>
</dbReference>
<dbReference type="Pfam" id="PF00753">
    <property type="entry name" value="Lactamase_B"/>
    <property type="match status" value="2"/>
</dbReference>
<dbReference type="InterPro" id="IPR035681">
    <property type="entry name" value="ComA-like_MBL"/>
</dbReference>
<evidence type="ECO:0000256" key="1">
    <source>
        <dbReference type="ARBA" id="ARBA00004651"/>
    </source>
</evidence>